<dbReference type="Gene3D" id="2.60.40.1120">
    <property type="entry name" value="Carboxypeptidase-like, regulatory domain"/>
    <property type="match status" value="1"/>
</dbReference>
<evidence type="ECO:0000256" key="3">
    <source>
        <dbReference type="ARBA" id="ARBA00022452"/>
    </source>
</evidence>
<keyword evidence="6 7" id="KW-0998">Cell outer membrane</keyword>
<reference evidence="10" key="1">
    <citation type="submission" date="2021-03" db="EMBL/GenBank/DDBJ databases">
        <title>novel species isolated from a fishpond in China.</title>
        <authorList>
            <person name="Lu H."/>
            <person name="Cai Z."/>
        </authorList>
    </citation>
    <scope>NUCLEOTIDE SEQUENCE</scope>
    <source>
        <strain evidence="10">JCM 30855</strain>
    </source>
</reference>
<keyword evidence="11" id="KW-1185">Reference proteome</keyword>
<feature type="chain" id="PRO_5037712680" evidence="8">
    <location>
        <begin position="30"/>
        <end position="976"/>
    </location>
</feature>
<comment type="caution">
    <text evidence="10">The sequence shown here is derived from an EMBL/GenBank/DDBJ whole genome shotgun (WGS) entry which is preliminary data.</text>
</comment>
<organism evidence="10 11">
    <name type="scientific">Bowmanella dokdonensis</name>
    <dbReference type="NCBI Taxonomy" id="751969"/>
    <lineage>
        <taxon>Bacteria</taxon>
        <taxon>Pseudomonadati</taxon>
        <taxon>Pseudomonadota</taxon>
        <taxon>Gammaproteobacteria</taxon>
        <taxon>Alteromonadales</taxon>
        <taxon>Alteromonadaceae</taxon>
        <taxon>Bowmanella</taxon>
    </lineage>
</organism>
<dbReference type="AlphaFoldDB" id="A0A939DLM5"/>
<dbReference type="PROSITE" id="PS52016">
    <property type="entry name" value="TONB_DEPENDENT_REC_3"/>
    <property type="match status" value="1"/>
</dbReference>
<dbReference type="Proteomes" id="UP000664654">
    <property type="component" value="Unassembled WGS sequence"/>
</dbReference>
<dbReference type="PANTHER" id="PTHR30069">
    <property type="entry name" value="TONB-DEPENDENT OUTER MEMBRANE RECEPTOR"/>
    <property type="match status" value="1"/>
</dbReference>
<dbReference type="GO" id="GO:0009279">
    <property type="term" value="C:cell outer membrane"/>
    <property type="evidence" value="ECO:0007669"/>
    <property type="project" value="UniProtKB-SubCell"/>
</dbReference>
<keyword evidence="8" id="KW-0732">Signal</keyword>
<protein>
    <submittedName>
        <fullName evidence="10">TonB-dependent receptor</fullName>
    </submittedName>
</protein>
<comment type="subcellular location">
    <subcellularLocation>
        <location evidence="1 7">Cell outer membrane</location>
        <topology evidence="1 7">Multi-pass membrane protein</topology>
    </subcellularLocation>
</comment>
<dbReference type="InterPro" id="IPR039426">
    <property type="entry name" value="TonB-dep_rcpt-like"/>
</dbReference>
<proteinExistence type="inferred from homology"/>
<dbReference type="InterPro" id="IPR036942">
    <property type="entry name" value="Beta-barrel_TonB_sf"/>
</dbReference>
<evidence type="ECO:0000256" key="8">
    <source>
        <dbReference type="SAM" id="SignalP"/>
    </source>
</evidence>
<evidence type="ECO:0000256" key="4">
    <source>
        <dbReference type="ARBA" id="ARBA00022692"/>
    </source>
</evidence>
<dbReference type="Gene3D" id="2.40.170.20">
    <property type="entry name" value="TonB-dependent receptor, beta-barrel domain"/>
    <property type="match status" value="1"/>
</dbReference>
<dbReference type="InterPro" id="IPR013784">
    <property type="entry name" value="Carb-bd-like_fold"/>
</dbReference>
<dbReference type="GO" id="GO:0015344">
    <property type="term" value="F:siderophore uptake transmembrane transporter activity"/>
    <property type="evidence" value="ECO:0007669"/>
    <property type="project" value="TreeGrafter"/>
</dbReference>
<dbReference type="Gene3D" id="2.170.130.10">
    <property type="entry name" value="TonB-dependent receptor, plug domain"/>
    <property type="match status" value="1"/>
</dbReference>
<comment type="similarity">
    <text evidence="7">Belongs to the TonB-dependent receptor family.</text>
</comment>
<evidence type="ECO:0000256" key="5">
    <source>
        <dbReference type="ARBA" id="ARBA00023136"/>
    </source>
</evidence>
<evidence type="ECO:0000256" key="1">
    <source>
        <dbReference type="ARBA" id="ARBA00004571"/>
    </source>
</evidence>
<keyword evidence="10" id="KW-0675">Receptor</keyword>
<dbReference type="RefSeq" id="WP_206573016.1">
    <property type="nucleotide sequence ID" value="NZ_JAFKCV010000003.1"/>
</dbReference>
<dbReference type="SUPFAM" id="SSF56935">
    <property type="entry name" value="Porins"/>
    <property type="match status" value="1"/>
</dbReference>
<dbReference type="GO" id="GO:0044718">
    <property type="term" value="P:siderophore transmembrane transport"/>
    <property type="evidence" value="ECO:0007669"/>
    <property type="project" value="TreeGrafter"/>
</dbReference>
<dbReference type="Pfam" id="PF25183">
    <property type="entry name" value="OMP_b-brl_4"/>
    <property type="match status" value="2"/>
</dbReference>
<keyword evidence="4 7" id="KW-0812">Transmembrane</keyword>
<dbReference type="GO" id="GO:0030246">
    <property type="term" value="F:carbohydrate binding"/>
    <property type="evidence" value="ECO:0007669"/>
    <property type="project" value="InterPro"/>
</dbReference>
<dbReference type="SUPFAM" id="SSF49452">
    <property type="entry name" value="Starch-binding domain-like"/>
    <property type="match status" value="1"/>
</dbReference>
<evidence type="ECO:0000313" key="11">
    <source>
        <dbReference type="Proteomes" id="UP000664654"/>
    </source>
</evidence>
<accession>A0A939DLM5</accession>
<dbReference type="Pfam" id="PF13620">
    <property type="entry name" value="CarboxypepD_reg"/>
    <property type="match status" value="1"/>
</dbReference>
<keyword evidence="2 7" id="KW-0813">Transport</keyword>
<dbReference type="EMBL" id="JAFKCV010000003">
    <property type="protein sequence ID" value="MBN7824902.1"/>
    <property type="molecule type" value="Genomic_DNA"/>
</dbReference>
<feature type="signal peptide" evidence="8">
    <location>
        <begin position="1"/>
        <end position="29"/>
    </location>
</feature>
<feature type="domain" description="TonB-dependent transporter Oar-like beta-barrel" evidence="9">
    <location>
        <begin position="336"/>
        <end position="553"/>
    </location>
</feature>
<name>A0A939DLM5_9ALTE</name>
<keyword evidence="5 7" id="KW-0472">Membrane</keyword>
<sequence>MYTNSKVAKSIRLALAIAAATALSPVALAGDTDGMIVGKTVAATGSELAQVSITITNKDTGLTRTVTSDEDGNFRFPLLPIGQYKVTAEKNGYVQVVQETVNVGLSGRTNINIPMQVEGMERLEVRGSMVSMVDVSSSTAGIVVDDFLVSKVPVPRDVTGVALLAPGTTKGDSAFGNLPSIGGASVAENAFFVNGLNITDFRTGTESTEVPFEFYDTFEVKTGGYSAEFGRSTGGVINATTKSGSNEFHWGVNYYWEPESFREYKPDTIDPETGEVVLLNSQDSFEQQDLNIWASGAIIEDKLFFYAMFNPHQEEQIFSTTTLGTGPFTHYSDEIDDSFWGAKIDWYITEDHILEITGFSDARETVRFIGTYDNETGTATFGEEPEYRSRGGDNYIVKYTGVITDDFSLSAQYGVNKYDRTNYSVLDENPLIIDVRDGGNSNLGNWAASTPSAASDERKAYRVDADWYLGDHEIRFGIDHETMTASDVTRYSGGIYYRYVDRADSSTGDGVRVRHYNTGGEFETEASAFYIQDAWQITDSLVLNLGLRNDTFDNKNAAGETFVKMDNQWAPRLGAVWDVKGDGESKAWFSYGRYYLPVAANTNVRLSGAELFDEQYFELLGLNADDTPQIGDALTGLTVFGDGTVPDEREIVDQDLDAMYSDEYMLGYQFALSDMWSVGIQGTYRELSTTIEDVAIDAAVIAWAADNGYGDVSDIWGGFHSYVLTNPGTDMTIYTRDLPGTDGELTRMDLSAEDLGYPESVRKYSAIDLTVERAWDNQWFMKAAYTWSHSYGNNEGYVRSDNGQDDAGITTLFDQPGLLDGAYGNLPNDRRHALKVYGGYALTENLIVGANFSYQSGRPINAFGEHPTDAFAAAYGSESFYEQGVLVPRGSRGTTSSVTQLDLSLSYTTMLGDYELTFRGDVFNVLDSDTVTEVEEIADSESEYRDDGTPLPNRYYGLTENTQTPRYFRLSASLRY</sequence>
<evidence type="ECO:0000256" key="7">
    <source>
        <dbReference type="PROSITE-ProRule" id="PRU01360"/>
    </source>
</evidence>
<evidence type="ECO:0000256" key="6">
    <source>
        <dbReference type="ARBA" id="ARBA00023237"/>
    </source>
</evidence>
<dbReference type="PANTHER" id="PTHR30069:SF46">
    <property type="entry name" value="OAR PROTEIN"/>
    <property type="match status" value="1"/>
</dbReference>
<evidence type="ECO:0000313" key="10">
    <source>
        <dbReference type="EMBL" id="MBN7824902.1"/>
    </source>
</evidence>
<feature type="domain" description="TonB-dependent transporter Oar-like beta-barrel" evidence="9">
    <location>
        <begin position="560"/>
        <end position="842"/>
    </location>
</feature>
<gene>
    <name evidence="10" type="ORF">J0A66_06655</name>
</gene>
<dbReference type="InterPro" id="IPR057601">
    <property type="entry name" value="Oar-like_b-barrel"/>
</dbReference>
<evidence type="ECO:0000259" key="9">
    <source>
        <dbReference type="Pfam" id="PF25183"/>
    </source>
</evidence>
<evidence type="ECO:0000256" key="2">
    <source>
        <dbReference type="ARBA" id="ARBA00022448"/>
    </source>
</evidence>
<dbReference type="InterPro" id="IPR037066">
    <property type="entry name" value="Plug_dom_sf"/>
</dbReference>
<keyword evidence="3 7" id="KW-1134">Transmembrane beta strand</keyword>